<organism evidence="1 2">
    <name type="scientific">Dreissena polymorpha</name>
    <name type="common">Zebra mussel</name>
    <name type="synonym">Mytilus polymorpha</name>
    <dbReference type="NCBI Taxonomy" id="45954"/>
    <lineage>
        <taxon>Eukaryota</taxon>
        <taxon>Metazoa</taxon>
        <taxon>Spiralia</taxon>
        <taxon>Lophotrochozoa</taxon>
        <taxon>Mollusca</taxon>
        <taxon>Bivalvia</taxon>
        <taxon>Autobranchia</taxon>
        <taxon>Heteroconchia</taxon>
        <taxon>Euheterodonta</taxon>
        <taxon>Imparidentia</taxon>
        <taxon>Neoheterodontei</taxon>
        <taxon>Myida</taxon>
        <taxon>Dreissenoidea</taxon>
        <taxon>Dreissenidae</taxon>
        <taxon>Dreissena</taxon>
    </lineage>
</organism>
<name>A0A9D4H4N1_DREPO</name>
<accession>A0A9D4H4N1</accession>
<protein>
    <submittedName>
        <fullName evidence="1">Uncharacterized protein</fullName>
    </submittedName>
</protein>
<comment type="caution">
    <text evidence="1">The sequence shown here is derived from an EMBL/GenBank/DDBJ whole genome shotgun (WGS) entry which is preliminary data.</text>
</comment>
<dbReference type="AlphaFoldDB" id="A0A9D4H4N1"/>
<dbReference type="EMBL" id="JAIWYP010000005">
    <property type="protein sequence ID" value="KAH3826904.1"/>
    <property type="molecule type" value="Genomic_DNA"/>
</dbReference>
<reference evidence="1" key="2">
    <citation type="submission" date="2020-11" db="EMBL/GenBank/DDBJ databases">
        <authorList>
            <person name="McCartney M.A."/>
            <person name="Auch B."/>
            <person name="Kono T."/>
            <person name="Mallez S."/>
            <person name="Becker A."/>
            <person name="Gohl D.M."/>
            <person name="Silverstein K.A.T."/>
            <person name="Koren S."/>
            <person name="Bechman K.B."/>
            <person name="Herman A."/>
            <person name="Abrahante J.E."/>
            <person name="Garbe J."/>
        </authorList>
    </citation>
    <scope>NUCLEOTIDE SEQUENCE</scope>
    <source>
        <strain evidence="1">Duluth1</strain>
        <tissue evidence="1">Whole animal</tissue>
    </source>
</reference>
<evidence type="ECO:0000313" key="2">
    <source>
        <dbReference type="Proteomes" id="UP000828390"/>
    </source>
</evidence>
<reference evidence="1" key="1">
    <citation type="journal article" date="2019" name="bioRxiv">
        <title>The Genome of the Zebra Mussel, Dreissena polymorpha: A Resource for Invasive Species Research.</title>
        <authorList>
            <person name="McCartney M.A."/>
            <person name="Auch B."/>
            <person name="Kono T."/>
            <person name="Mallez S."/>
            <person name="Zhang Y."/>
            <person name="Obille A."/>
            <person name="Becker A."/>
            <person name="Abrahante J.E."/>
            <person name="Garbe J."/>
            <person name="Badalamenti J.P."/>
            <person name="Herman A."/>
            <person name="Mangelson H."/>
            <person name="Liachko I."/>
            <person name="Sullivan S."/>
            <person name="Sone E.D."/>
            <person name="Koren S."/>
            <person name="Silverstein K.A.T."/>
            <person name="Beckman K.B."/>
            <person name="Gohl D.M."/>
        </authorList>
    </citation>
    <scope>NUCLEOTIDE SEQUENCE</scope>
    <source>
        <strain evidence="1">Duluth1</strain>
        <tissue evidence="1">Whole animal</tissue>
    </source>
</reference>
<proteinExistence type="predicted"/>
<keyword evidence="2" id="KW-1185">Reference proteome</keyword>
<dbReference type="Proteomes" id="UP000828390">
    <property type="component" value="Unassembled WGS sequence"/>
</dbReference>
<gene>
    <name evidence="1" type="ORF">DPMN_128831</name>
</gene>
<evidence type="ECO:0000313" key="1">
    <source>
        <dbReference type="EMBL" id="KAH3826904.1"/>
    </source>
</evidence>
<sequence>MSCDKSWKMIERRVLGWIRKYDPNVVLLYRPKPTKRDVYPQVKYIASKRFLPFVASESVLQGFVNACTTELPLSAVLPASIREEMDIISHDAINMNCDNKRVLISSLVKSYTCYNISEVMYFGRSVTFVDA</sequence>